<feature type="compositionally biased region" description="Polar residues" evidence="9">
    <location>
        <begin position="1"/>
        <end position="38"/>
    </location>
</feature>
<comment type="subunit">
    <text evidence="7">Heterotrimeric transcription factor composed of three components, NF-YA, NF-YB and NF-YC. NF-YB and NF-YC must interact and dimerize for NF-YA association and DNA binding.</text>
</comment>
<protein>
    <recommendedName>
        <fullName evidence="8">Nuclear transcription factor Y subunit</fullName>
    </recommendedName>
</protein>
<dbReference type="EMBL" id="JAVIJP010000009">
    <property type="protein sequence ID" value="KAL3647561.1"/>
    <property type="molecule type" value="Genomic_DNA"/>
</dbReference>
<evidence type="ECO:0000313" key="11">
    <source>
        <dbReference type="Proteomes" id="UP001632038"/>
    </source>
</evidence>
<dbReference type="PANTHER" id="PTHR12632">
    <property type="entry name" value="TRANSCRIPTION FACTOR NF-Y ALPHA-RELATED"/>
    <property type="match status" value="1"/>
</dbReference>
<keyword evidence="2 8" id="KW-0805">Transcription regulation</keyword>
<evidence type="ECO:0000256" key="4">
    <source>
        <dbReference type="ARBA" id="ARBA00023159"/>
    </source>
</evidence>
<dbReference type="GO" id="GO:0003677">
    <property type="term" value="F:DNA binding"/>
    <property type="evidence" value="ECO:0007669"/>
    <property type="project" value="UniProtKB-KW"/>
</dbReference>
<evidence type="ECO:0000256" key="8">
    <source>
        <dbReference type="RuleBase" id="RU367155"/>
    </source>
</evidence>
<proteinExistence type="inferred from homology"/>
<comment type="function">
    <text evidence="8">Component of the sequence-specific heterotrimeric transcription factor (NF-Y) which specifically recognizes a 5'-CCAAT-3' box motif found in the promoters of its target genes.</text>
</comment>
<feature type="compositionally biased region" description="Low complexity" evidence="9">
    <location>
        <begin position="46"/>
        <end position="58"/>
    </location>
</feature>
<comment type="subcellular location">
    <subcellularLocation>
        <location evidence="1 8">Nucleus</location>
    </subcellularLocation>
</comment>
<evidence type="ECO:0000256" key="7">
    <source>
        <dbReference type="ARBA" id="ARBA00025911"/>
    </source>
</evidence>
<evidence type="ECO:0000256" key="6">
    <source>
        <dbReference type="ARBA" id="ARBA00023242"/>
    </source>
</evidence>
<accession>A0ABD3E3A4</accession>
<feature type="compositionally biased region" description="Low complexity" evidence="9">
    <location>
        <begin position="238"/>
        <end position="257"/>
    </location>
</feature>
<dbReference type="Gene3D" id="6.10.250.2430">
    <property type="match status" value="1"/>
</dbReference>
<evidence type="ECO:0000256" key="5">
    <source>
        <dbReference type="ARBA" id="ARBA00023163"/>
    </source>
</evidence>
<dbReference type="AlphaFoldDB" id="A0ABD3E3A4"/>
<dbReference type="PRINTS" id="PR00616">
    <property type="entry name" value="CCAATSUBUNTB"/>
</dbReference>
<keyword evidence="11" id="KW-1185">Reference proteome</keyword>
<name>A0ABD3E3A4_9LAMI</name>
<keyword evidence="4" id="KW-0010">Activator</keyword>
<dbReference type="InterPro" id="IPR001289">
    <property type="entry name" value="NFYA"/>
</dbReference>
<keyword evidence="3 8" id="KW-0238">DNA-binding</keyword>
<organism evidence="10 11">
    <name type="scientific">Castilleja foliolosa</name>
    <dbReference type="NCBI Taxonomy" id="1961234"/>
    <lineage>
        <taxon>Eukaryota</taxon>
        <taxon>Viridiplantae</taxon>
        <taxon>Streptophyta</taxon>
        <taxon>Embryophyta</taxon>
        <taxon>Tracheophyta</taxon>
        <taxon>Spermatophyta</taxon>
        <taxon>Magnoliopsida</taxon>
        <taxon>eudicotyledons</taxon>
        <taxon>Gunneridae</taxon>
        <taxon>Pentapetalae</taxon>
        <taxon>asterids</taxon>
        <taxon>lamiids</taxon>
        <taxon>Lamiales</taxon>
        <taxon>Orobanchaceae</taxon>
        <taxon>Pedicularideae</taxon>
        <taxon>Castillejinae</taxon>
        <taxon>Castilleja</taxon>
    </lineage>
</organism>
<evidence type="ECO:0000256" key="3">
    <source>
        <dbReference type="ARBA" id="ARBA00023125"/>
    </source>
</evidence>
<keyword evidence="5 8" id="KW-0804">Transcription</keyword>
<gene>
    <name evidence="10" type="ORF">CASFOL_008529</name>
</gene>
<dbReference type="PROSITE" id="PS00686">
    <property type="entry name" value="NFYA_HAP2_1"/>
    <property type="match status" value="1"/>
</dbReference>
<dbReference type="Pfam" id="PF02045">
    <property type="entry name" value="CBFB_NFYA"/>
    <property type="match status" value="1"/>
</dbReference>
<evidence type="ECO:0000256" key="9">
    <source>
        <dbReference type="SAM" id="MobiDB-lite"/>
    </source>
</evidence>
<dbReference type="GO" id="GO:0005634">
    <property type="term" value="C:nucleus"/>
    <property type="evidence" value="ECO:0007669"/>
    <property type="project" value="UniProtKB-SubCell"/>
</dbReference>
<evidence type="ECO:0000256" key="1">
    <source>
        <dbReference type="ARBA" id="ARBA00004123"/>
    </source>
</evidence>
<sequence>MQPQSKSVNGGESNLYNVANPTVDSDSRWNNTGCNSFSPAMMRGNASDSSLSQQQSADGKSQSGSGINEEDDDTTKQSPSTGPLQPERNYLRESLNLEEVPPTLCPRNNTDLNQGRQLELVGHSVAFGTNPYDAYYGGMMAAYGQPLVTVPPHLYEMHHGRVPLNLEMAQEPVYVNAKQYKGIMRRRQSRAKAELERKLIKARKPYLHESRHQHALRRERGTGGRFAKKSNEADTSKGTNSGSANSSQSIGSSDGVNVAGAQNLYNPEDAGNFAKYTNSQELPRQP</sequence>
<dbReference type="Proteomes" id="UP001632038">
    <property type="component" value="Unassembled WGS sequence"/>
</dbReference>
<reference evidence="11" key="1">
    <citation type="journal article" date="2024" name="IScience">
        <title>Strigolactones Initiate the Formation of Haustorium-like Structures in Castilleja.</title>
        <authorList>
            <person name="Buerger M."/>
            <person name="Peterson D."/>
            <person name="Chory J."/>
        </authorList>
    </citation>
    <scope>NUCLEOTIDE SEQUENCE [LARGE SCALE GENOMIC DNA]</scope>
</reference>
<dbReference type="SMART" id="SM00521">
    <property type="entry name" value="CBF"/>
    <property type="match status" value="1"/>
</dbReference>
<comment type="caution">
    <text evidence="10">The sequence shown here is derived from an EMBL/GenBank/DDBJ whole genome shotgun (WGS) entry which is preliminary data.</text>
</comment>
<feature type="region of interest" description="Disordered" evidence="9">
    <location>
        <begin position="1"/>
        <end position="88"/>
    </location>
</feature>
<dbReference type="GO" id="GO:0003700">
    <property type="term" value="F:DNA-binding transcription factor activity"/>
    <property type="evidence" value="ECO:0007669"/>
    <property type="project" value="UniProtKB-UniRule"/>
</dbReference>
<evidence type="ECO:0000313" key="10">
    <source>
        <dbReference type="EMBL" id="KAL3647561.1"/>
    </source>
</evidence>
<feature type="compositionally biased region" description="Polar residues" evidence="9">
    <location>
        <begin position="275"/>
        <end position="286"/>
    </location>
</feature>
<dbReference type="InterPro" id="IPR018362">
    <property type="entry name" value="CCAAT-binding_factor_CS"/>
</dbReference>
<evidence type="ECO:0000256" key="2">
    <source>
        <dbReference type="ARBA" id="ARBA00023015"/>
    </source>
</evidence>
<keyword evidence="6 8" id="KW-0539">Nucleus</keyword>
<comment type="similarity">
    <text evidence="8">Belongs to the NFYA/HAP2 subunit family.</text>
</comment>
<dbReference type="PROSITE" id="PS51152">
    <property type="entry name" value="NFYA_HAP2_2"/>
    <property type="match status" value="1"/>
</dbReference>
<feature type="compositionally biased region" description="Basic and acidic residues" evidence="9">
    <location>
        <begin position="206"/>
        <end position="222"/>
    </location>
</feature>
<feature type="region of interest" description="Disordered" evidence="9">
    <location>
        <begin position="204"/>
        <end position="286"/>
    </location>
</feature>